<dbReference type="GO" id="GO:0004888">
    <property type="term" value="F:transmembrane signaling receptor activity"/>
    <property type="evidence" value="ECO:0007669"/>
    <property type="project" value="InterPro"/>
</dbReference>
<dbReference type="Pfam" id="PF00672">
    <property type="entry name" value="HAMP"/>
    <property type="match status" value="1"/>
</dbReference>
<keyword evidence="12" id="KW-1185">Reference proteome</keyword>
<dbReference type="CDD" id="cd11386">
    <property type="entry name" value="MCP_signal"/>
    <property type="match status" value="1"/>
</dbReference>
<dbReference type="PROSITE" id="PS50111">
    <property type="entry name" value="CHEMOTAXIS_TRANSDUC_2"/>
    <property type="match status" value="1"/>
</dbReference>
<dbReference type="GO" id="GO:0005886">
    <property type="term" value="C:plasma membrane"/>
    <property type="evidence" value="ECO:0007669"/>
    <property type="project" value="UniProtKB-SubCell"/>
</dbReference>
<dbReference type="GO" id="GO:0007165">
    <property type="term" value="P:signal transduction"/>
    <property type="evidence" value="ECO:0007669"/>
    <property type="project" value="UniProtKB-KW"/>
</dbReference>
<evidence type="ECO:0000256" key="7">
    <source>
        <dbReference type="SAM" id="Coils"/>
    </source>
</evidence>
<evidence type="ECO:0000313" key="12">
    <source>
        <dbReference type="Proteomes" id="UP000570361"/>
    </source>
</evidence>
<dbReference type="PRINTS" id="PR00260">
    <property type="entry name" value="CHEMTRNSDUCR"/>
</dbReference>
<dbReference type="RefSeq" id="WP_183597507.1">
    <property type="nucleotide sequence ID" value="NZ_JACHXK010000002.1"/>
</dbReference>
<dbReference type="PANTHER" id="PTHR32089">
    <property type="entry name" value="METHYL-ACCEPTING CHEMOTAXIS PROTEIN MCPB"/>
    <property type="match status" value="1"/>
</dbReference>
<keyword evidence="8" id="KW-0812">Transmembrane</keyword>
<evidence type="ECO:0000259" key="9">
    <source>
        <dbReference type="PROSITE" id="PS50111"/>
    </source>
</evidence>
<feature type="transmembrane region" description="Helical" evidence="8">
    <location>
        <begin position="182"/>
        <end position="201"/>
    </location>
</feature>
<dbReference type="Pfam" id="PF12729">
    <property type="entry name" value="4HB_MCP_1"/>
    <property type="match status" value="1"/>
</dbReference>
<dbReference type="Pfam" id="PF00015">
    <property type="entry name" value="MCPsignal"/>
    <property type="match status" value="1"/>
</dbReference>
<dbReference type="SUPFAM" id="SSF58104">
    <property type="entry name" value="Methyl-accepting chemotaxis protein (MCP) signaling domain"/>
    <property type="match status" value="1"/>
</dbReference>
<organism evidence="11 12">
    <name type="scientific">Paenibacillus phyllosphaerae</name>
    <dbReference type="NCBI Taxonomy" id="274593"/>
    <lineage>
        <taxon>Bacteria</taxon>
        <taxon>Bacillati</taxon>
        <taxon>Bacillota</taxon>
        <taxon>Bacilli</taxon>
        <taxon>Bacillales</taxon>
        <taxon>Paenibacillaceae</taxon>
        <taxon>Paenibacillus</taxon>
    </lineage>
</organism>
<dbReference type="PANTHER" id="PTHR32089:SF112">
    <property type="entry name" value="LYSOZYME-LIKE PROTEIN-RELATED"/>
    <property type="match status" value="1"/>
</dbReference>
<feature type="coiled-coil region" evidence="7">
    <location>
        <begin position="525"/>
        <end position="555"/>
    </location>
</feature>
<dbReference type="GO" id="GO:0006935">
    <property type="term" value="P:chemotaxis"/>
    <property type="evidence" value="ECO:0007669"/>
    <property type="project" value="InterPro"/>
</dbReference>
<gene>
    <name evidence="11" type="ORF">FHS18_000941</name>
</gene>
<keyword evidence="8" id="KW-1133">Transmembrane helix</keyword>
<keyword evidence="3 8" id="KW-0472">Membrane</keyword>
<dbReference type="CDD" id="cd06225">
    <property type="entry name" value="HAMP"/>
    <property type="match status" value="1"/>
</dbReference>
<evidence type="ECO:0000256" key="2">
    <source>
        <dbReference type="ARBA" id="ARBA00022475"/>
    </source>
</evidence>
<evidence type="ECO:0000256" key="5">
    <source>
        <dbReference type="ARBA" id="ARBA00029447"/>
    </source>
</evidence>
<evidence type="ECO:0000256" key="1">
    <source>
        <dbReference type="ARBA" id="ARBA00004236"/>
    </source>
</evidence>
<dbReference type="InterPro" id="IPR004089">
    <property type="entry name" value="MCPsignal_dom"/>
</dbReference>
<keyword evidence="7" id="KW-0175">Coiled coil</keyword>
<evidence type="ECO:0000313" key="11">
    <source>
        <dbReference type="EMBL" id="MBB3108889.1"/>
    </source>
</evidence>
<dbReference type="SMART" id="SM00304">
    <property type="entry name" value="HAMP"/>
    <property type="match status" value="1"/>
</dbReference>
<feature type="transmembrane region" description="Helical" evidence="8">
    <location>
        <begin position="12"/>
        <end position="31"/>
    </location>
</feature>
<comment type="subcellular location">
    <subcellularLocation>
        <location evidence="1">Cell membrane</location>
    </subcellularLocation>
</comment>
<dbReference type="AlphaFoldDB" id="A0A7W5AU94"/>
<feature type="domain" description="HAMP" evidence="10">
    <location>
        <begin position="203"/>
        <end position="256"/>
    </location>
</feature>
<protein>
    <submittedName>
        <fullName evidence="11">Methyl-accepting chemotaxis protein</fullName>
    </submittedName>
</protein>
<comment type="caution">
    <text evidence="11">The sequence shown here is derived from an EMBL/GenBank/DDBJ whole genome shotgun (WGS) entry which is preliminary data.</text>
</comment>
<evidence type="ECO:0000256" key="6">
    <source>
        <dbReference type="PROSITE-ProRule" id="PRU00284"/>
    </source>
</evidence>
<comment type="similarity">
    <text evidence="5">Belongs to the methyl-accepting chemotaxis (MCP) protein family.</text>
</comment>
<evidence type="ECO:0000259" key="10">
    <source>
        <dbReference type="PROSITE" id="PS50885"/>
    </source>
</evidence>
<dbReference type="SMART" id="SM00283">
    <property type="entry name" value="MA"/>
    <property type="match status" value="1"/>
</dbReference>
<name>A0A7W5AU94_9BACL</name>
<evidence type="ECO:0000256" key="8">
    <source>
        <dbReference type="SAM" id="Phobius"/>
    </source>
</evidence>
<feature type="domain" description="Methyl-accepting transducer" evidence="9">
    <location>
        <begin position="275"/>
        <end position="511"/>
    </location>
</feature>
<proteinExistence type="inferred from homology"/>
<keyword evidence="4 6" id="KW-0807">Transducer</keyword>
<accession>A0A7W5AU94</accession>
<dbReference type="InterPro" id="IPR003660">
    <property type="entry name" value="HAMP_dom"/>
</dbReference>
<evidence type="ECO:0000256" key="3">
    <source>
        <dbReference type="ARBA" id="ARBA00023136"/>
    </source>
</evidence>
<dbReference type="Gene3D" id="1.10.287.950">
    <property type="entry name" value="Methyl-accepting chemotaxis protein"/>
    <property type="match status" value="1"/>
</dbReference>
<evidence type="ECO:0000256" key="4">
    <source>
        <dbReference type="ARBA" id="ARBA00023224"/>
    </source>
</evidence>
<dbReference type="Proteomes" id="UP000570361">
    <property type="component" value="Unassembled WGS sequence"/>
</dbReference>
<sequence length="561" mass="59432">MKFSVGTKLQGGFIAVAALVGVIGSLAYVNLGDVDTSYSDLTDRRSVILSNAKDLQINASQEISGLRGILLEEDDSNEVLATAMTELDTAIASMLKLVDDDKHVQTLNELSSKNKSFKEAAEQTLALYATNEESAKQHAMNVAIPIAREIRTMADSLAEDQLTLMLDGSKEKTVYVNELKKTLAILSLSAIALAIIIGWLITRSITKPVMAIRHESQKMASGDLTGDAIRIHAQDEIGELTVSFNQMKSNLKTLIGQVTGNANQVGITSDELAASAEQTSHATEQISGSIQEIALGAEQQVSRAAESAEAVTEITRGMAQAAESIMHVANLTQSTNAKAKQGSSVAKQAVDQMNLVQHSVSQTADVVHSLGDKSNEIGEIVQIITEISSQTNLLALNAAIEAARAGEQGRGFAVVADEVRKLAEESGQAASQIRTLIEAIQQSTKQAVLSMNEGTSVVRSGIDMVRMTGDAFAEIVQAVEEVAAESQEVSAIVEQVSASSKGVATMISSVTRTAEESAGSTENVAASAEEQNASMQEIAASAEDLSRLAQELQDTVRVFKL</sequence>
<dbReference type="EMBL" id="JACHXK010000002">
    <property type="protein sequence ID" value="MBB3108889.1"/>
    <property type="molecule type" value="Genomic_DNA"/>
</dbReference>
<dbReference type="PROSITE" id="PS50885">
    <property type="entry name" value="HAMP"/>
    <property type="match status" value="1"/>
</dbReference>
<keyword evidence="2" id="KW-1003">Cell membrane</keyword>
<dbReference type="Gene3D" id="6.10.340.10">
    <property type="match status" value="1"/>
</dbReference>
<reference evidence="11 12" key="1">
    <citation type="submission" date="2020-08" db="EMBL/GenBank/DDBJ databases">
        <title>Genomic Encyclopedia of Type Strains, Phase III (KMG-III): the genomes of soil and plant-associated and newly described type strains.</title>
        <authorList>
            <person name="Whitman W."/>
        </authorList>
    </citation>
    <scope>NUCLEOTIDE SEQUENCE [LARGE SCALE GENOMIC DNA]</scope>
    <source>
        <strain evidence="11 12">CECT 5862</strain>
    </source>
</reference>
<dbReference type="InterPro" id="IPR024478">
    <property type="entry name" value="HlyB_4HB_MCP"/>
</dbReference>
<dbReference type="InterPro" id="IPR004090">
    <property type="entry name" value="Chemotax_Me-accpt_rcpt"/>
</dbReference>